<feature type="compositionally biased region" description="Pro residues" evidence="2">
    <location>
        <begin position="165"/>
        <end position="177"/>
    </location>
</feature>
<feature type="compositionally biased region" description="Basic residues" evidence="2">
    <location>
        <begin position="72"/>
        <end position="84"/>
    </location>
</feature>
<dbReference type="AlphaFoldDB" id="A0A9P8QGM8"/>
<feature type="compositionally biased region" description="Basic and acidic residues" evidence="2">
    <location>
        <begin position="1"/>
        <end position="19"/>
    </location>
</feature>
<accession>A0A9P8QGM8</accession>
<feature type="compositionally biased region" description="Polar residues" evidence="2">
    <location>
        <begin position="330"/>
        <end position="344"/>
    </location>
</feature>
<evidence type="ECO:0000256" key="2">
    <source>
        <dbReference type="SAM" id="MobiDB-lite"/>
    </source>
</evidence>
<feature type="compositionally biased region" description="Polar residues" evidence="2">
    <location>
        <begin position="182"/>
        <end position="198"/>
    </location>
</feature>
<keyword evidence="1" id="KW-0539">Nucleus</keyword>
<evidence type="ECO:0000313" key="4">
    <source>
        <dbReference type="Proteomes" id="UP000827724"/>
    </source>
</evidence>
<reference evidence="3" key="1">
    <citation type="submission" date="2021-08" db="EMBL/GenBank/DDBJ databases">
        <title>Chromosome-Level Trichoderma cornu-damae using Hi-C Data.</title>
        <authorList>
            <person name="Kim C.S."/>
        </authorList>
    </citation>
    <scope>NUCLEOTIDE SEQUENCE</scope>
    <source>
        <strain evidence="3">KA19-0412C</strain>
    </source>
</reference>
<sequence>MADDSLDHGRPAKRIRLEPRPQPAHTHLRPHQQQQQQQQRLIKPAPPAGPPAAAAAAPVAHTWVHVVPSARGGRRNRRRGRGRGGARAAASGSDAPRPFSRAPADAVAPASAAPDTGSSPASTESTSSPTSTSTSTSTSLWMPHDPMRPAAAMTTEAPLEAPLETPLPPLGMTPPPAELNFSPASYTSLHHSPSSEQQPRPPWTLPASPNDAAQLSLPQAELEHRRHRPQPGPHGFVSPFKDCLETFGKLTSMRFPRPSDGRVNSYIKFNWPQRRTQAGRSSSVSLIARPNDAEDNQAETDNPPPSVQSSSVLIASNRRSTHRPAHRSAQAPTQATARWRPSSQRKYDRSLSFSGSGTLPSAIPGFLFSSRSAPSWSHGWVGHPSQNAPRMLPPHFGLSSKMDRMDRLLWDFYVGNWCPGRSILGKTNLWLQDFAAMEGCQGVLCAIQSLAGIYIYDYQPLEGISRRVNRRFAMAEGRLSHLLAKENLCHSEASELITISSILSMQDIVLTERRLKRPHNPRWLDGFKQSAYFLETFDEGSRFWSKTNVQLSSLRISQSIIVGRAVILSQLMTDLPPLDTFDPEEETGRFGWLLDGNMEDMYEIHGGCGFSKKLLHSMSQITYCVARLCQCPESPVVPITIKFLLSELLDMRQWSSAPDSDPWEIAKTRPQTIERVRAAPEGFVIDDASSMTEVTAEAWRIAAIVYSQCRALRLPRNHPDVLANLTDLAKCINIMPTSGYNFTAQAPLFPVFLLGMLATVPEHVAVAQAWFESVTSTPVRSSVPPLYGALKRIWMWIDTEPSLMLPLNAELDDQIANRQPWWEYLVQRVLEEESEILCLT</sequence>
<feature type="compositionally biased region" description="Low complexity" evidence="2">
    <location>
        <begin position="51"/>
        <end position="60"/>
    </location>
</feature>
<feature type="compositionally biased region" description="Low complexity" evidence="2">
    <location>
        <begin position="102"/>
        <end position="139"/>
    </location>
</feature>
<dbReference type="EMBL" id="JAIWOZ010000004">
    <property type="protein sequence ID" value="KAH6605801.1"/>
    <property type="molecule type" value="Genomic_DNA"/>
</dbReference>
<proteinExistence type="predicted"/>
<feature type="region of interest" description="Disordered" evidence="2">
    <location>
        <begin position="1"/>
        <end position="146"/>
    </location>
</feature>
<dbReference type="InterPro" id="IPR021858">
    <property type="entry name" value="Fun_TF"/>
</dbReference>
<keyword evidence="4" id="KW-1185">Reference proteome</keyword>
<dbReference type="Proteomes" id="UP000827724">
    <property type="component" value="Unassembled WGS sequence"/>
</dbReference>
<feature type="region of interest" description="Disordered" evidence="2">
    <location>
        <begin position="317"/>
        <end position="353"/>
    </location>
</feature>
<evidence type="ECO:0000313" key="3">
    <source>
        <dbReference type="EMBL" id="KAH6605801.1"/>
    </source>
</evidence>
<dbReference type="OrthoDB" id="3597252at2759"/>
<name>A0A9P8QGM8_9HYPO</name>
<gene>
    <name evidence="3" type="ORF">Trco_004954</name>
</gene>
<protein>
    <submittedName>
        <fullName evidence="3">Zinc finger protein</fullName>
    </submittedName>
</protein>
<evidence type="ECO:0000256" key="1">
    <source>
        <dbReference type="ARBA" id="ARBA00023242"/>
    </source>
</evidence>
<dbReference type="Pfam" id="PF11951">
    <property type="entry name" value="Fungal_trans_2"/>
    <property type="match status" value="1"/>
</dbReference>
<organism evidence="3 4">
    <name type="scientific">Trichoderma cornu-damae</name>
    <dbReference type="NCBI Taxonomy" id="654480"/>
    <lineage>
        <taxon>Eukaryota</taxon>
        <taxon>Fungi</taxon>
        <taxon>Dikarya</taxon>
        <taxon>Ascomycota</taxon>
        <taxon>Pezizomycotina</taxon>
        <taxon>Sordariomycetes</taxon>
        <taxon>Hypocreomycetidae</taxon>
        <taxon>Hypocreales</taxon>
        <taxon>Hypocreaceae</taxon>
        <taxon>Trichoderma</taxon>
    </lineage>
</organism>
<feature type="region of interest" description="Disordered" evidence="2">
    <location>
        <begin position="161"/>
        <end position="211"/>
    </location>
</feature>
<comment type="caution">
    <text evidence="3">The sequence shown here is derived from an EMBL/GenBank/DDBJ whole genome shotgun (WGS) entry which is preliminary data.</text>
</comment>